<proteinExistence type="predicted"/>
<dbReference type="Proteomes" id="UP000403266">
    <property type="component" value="Unassembled WGS sequence"/>
</dbReference>
<feature type="coiled-coil region" evidence="1">
    <location>
        <begin position="4"/>
        <end position="59"/>
    </location>
</feature>
<name>A0A5N7MFW1_9HYPH</name>
<evidence type="ECO:0000256" key="1">
    <source>
        <dbReference type="SAM" id="Coils"/>
    </source>
</evidence>
<keyword evidence="3" id="KW-1185">Reference proteome</keyword>
<dbReference type="AlphaFoldDB" id="A0A5N7MFW1"/>
<organism evidence="2 3">
    <name type="scientific">Microvirga tunisiensis</name>
    <dbReference type="NCBI Taxonomy" id="2108360"/>
    <lineage>
        <taxon>Bacteria</taxon>
        <taxon>Pseudomonadati</taxon>
        <taxon>Pseudomonadota</taxon>
        <taxon>Alphaproteobacteria</taxon>
        <taxon>Hyphomicrobiales</taxon>
        <taxon>Methylobacteriaceae</taxon>
        <taxon>Microvirga</taxon>
    </lineage>
</organism>
<comment type="caution">
    <text evidence="2">The sequence shown here is derived from an EMBL/GenBank/DDBJ whole genome shotgun (WGS) entry which is preliminary data.</text>
</comment>
<evidence type="ECO:0000313" key="2">
    <source>
        <dbReference type="EMBL" id="MPR25835.1"/>
    </source>
</evidence>
<keyword evidence="1" id="KW-0175">Coiled coil</keyword>
<dbReference type="InterPro" id="IPR007420">
    <property type="entry name" value="DUF465"/>
</dbReference>
<gene>
    <name evidence="2" type="ORF">FS320_11510</name>
</gene>
<dbReference type="OrthoDB" id="7869924at2"/>
<dbReference type="EMBL" id="VOSK01000032">
    <property type="protein sequence ID" value="MPR25835.1"/>
    <property type="molecule type" value="Genomic_DNA"/>
</dbReference>
<sequence>MNELAELETELARLKQEHRDLDMAIDALESMVAGDQLQVQRLKKRKLFLKDQIIRLEDQLTPDIIA</sequence>
<protein>
    <submittedName>
        <fullName evidence="2">DUF465 domain-containing protein</fullName>
    </submittedName>
</protein>
<dbReference type="RefSeq" id="WP_152711589.1">
    <property type="nucleotide sequence ID" value="NZ_VOSJ01000038.1"/>
</dbReference>
<reference evidence="2 3" key="1">
    <citation type="journal article" date="2019" name="Syst. Appl. Microbiol.">
        <title>Microvirga tunisiensis sp. nov., a root nodule symbiotic bacterium isolated from Lupinus micranthus and L. luteus grown in Northern Tunisia.</title>
        <authorList>
            <person name="Msaddak A."/>
            <person name="Rejili M."/>
            <person name="Duran D."/>
            <person name="Mars M."/>
            <person name="Palacios J.M."/>
            <person name="Ruiz-Argueso T."/>
            <person name="Rey L."/>
            <person name="Imperial J."/>
        </authorList>
    </citation>
    <scope>NUCLEOTIDE SEQUENCE [LARGE SCALE GENOMIC DNA]</scope>
    <source>
        <strain evidence="2 3">Lmie10</strain>
    </source>
</reference>
<dbReference type="InterPro" id="IPR038444">
    <property type="entry name" value="DUF465_sf"/>
</dbReference>
<accession>A0A5N7MFW1</accession>
<dbReference type="Gene3D" id="6.10.280.50">
    <property type="match status" value="1"/>
</dbReference>
<evidence type="ECO:0000313" key="3">
    <source>
        <dbReference type="Proteomes" id="UP000403266"/>
    </source>
</evidence>
<dbReference type="Pfam" id="PF04325">
    <property type="entry name" value="DUF465"/>
    <property type="match status" value="1"/>
</dbReference>